<evidence type="ECO:0000313" key="2">
    <source>
        <dbReference type="EMBL" id="KKU93545.1"/>
    </source>
</evidence>
<reference evidence="2 3" key="1">
    <citation type="journal article" date="2015" name="Nature">
        <title>rRNA introns, odd ribosomes, and small enigmatic genomes across a large radiation of phyla.</title>
        <authorList>
            <person name="Brown C.T."/>
            <person name="Hug L.A."/>
            <person name="Thomas B.C."/>
            <person name="Sharon I."/>
            <person name="Castelle C.J."/>
            <person name="Singh A."/>
            <person name="Wilkins M.J."/>
            <person name="Williams K.H."/>
            <person name="Banfield J.F."/>
        </authorList>
    </citation>
    <scope>NUCLEOTIDE SEQUENCE [LARGE SCALE GENOMIC DNA]</scope>
</reference>
<evidence type="ECO:0000313" key="3">
    <source>
        <dbReference type="Proteomes" id="UP000034462"/>
    </source>
</evidence>
<comment type="caution">
    <text evidence="2">The sequence shown here is derived from an EMBL/GenBank/DDBJ whole genome shotgun (WGS) entry which is preliminary data.</text>
</comment>
<dbReference type="AlphaFoldDB" id="A0A837ILV1"/>
<proteinExistence type="predicted"/>
<gene>
    <name evidence="2" type="ORF">UY25_C0001G0038</name>
</gene>
<evidence type="ECO:0000256" key="1">
    <source>
        <dbReference type="SAM" id="Phobius"/>
    </source>
</evidence>
<sequence length="74" mass="8277">MVSVWRILLVLHLMLSFVPLIGVTFVMPTLHNCPALLFCSEGPTLLGKIIADSLILAVAIGHYFLFRLRTKQNL</sequence>
<name>A0A837ILV1_9BACT</name>
<keyword evidence="1" id="KW-1133">Transmembrane helix</keyword>
<feature type="transmembrane region" description="Helical" evidence="1">
    <location>
        <begin position="7"/>
        <end position="25"/>
    </location>
</feature>
<organism evidence="2 3">
    <name type="scientific">Candidatus Yanofskybacteria bacterium GW2011_GWC1_48_11</name>
    <dbReference type="NCBI Taxonomy" id="1619027"/>
    <lineage>
        <taxon>Bacteria</taxon>
        <taxon>Candidatus Yanofskyibacteriota</taxon>
    </lineage>
</organism>
<dbReference type="EMBL" id="LCPH01000001">
    <property type="protein sequence ID" value="KKU93545.1"/>
    <property type="molecule type" value="Genomic_DNA"/>
</dbReference>
<keyword evidence="1" id="KW-0472">Membrane</keyword>
<protein>
    <submittedName>
        <fullName evidence="2">Uncharacterized protein</fullName>
    </submittedName>
</protein>
<feature type="transmembrane region" description="Helical" evidence="1">
    <location>
        <begin position="45"/>
        <end position="66"/>
    </location>
</feature>
<accession>A0A837ILV1</accession>
<dbReference type="Proteomes" id="UP000034462">
    <property type="component" value="Unassembled WGS sequence"/>
</dbReference>
<keyword evidence="1" id="KW-0812">Transmembrane</keyword>